<keyword evidence="4" id="KW-1185">Reference proteome</keyword>
<dbReference type="PANTHER" id="PTHR47331">
    <property type="entry name" value="PHD-TYPE DOMAIN-CONTAINING PROTEIN"/>
    <property type="match status" value="1"/>
</dbReference>
<dbReference type="InterPro" id="IPR005312">
    <property type="entry name" value="DUF1759"/>
</dbReference>
<feature type="compositionally biased region" description="Polar residues" evidence="1">
    <location>
        <begin position="657"/>
        <end position="670"/>
    </location>
</feature>
<feature type="domain" description="DUF1758" evidence="2">
    <location>
        <begin position="479"/>
        <end position="645"/>
    </location>
</feature>
<dbReference type="InterPro" id="IPR008737">
    <property type="entry name" value="DUF1758"/>
</dbReference>
<evidence type="ECO:0000313" key="3">
    <source>
        <dbReference type="EMBL" id="VDL78853.1"/>
    </source>
</evidence>
<protein>
    <submittedName>
        <fullName evidence="5">DUF1758 domain-containing protein</fullName>
    </submittedName>
</protein>
<dbReference type="Pfam" id="PF03564">
    <property type="entry name" value="DUF1759"/>
    <property type="match status" value="1"/>
</dbReference>
<dbReference type="EMBL" id="UYSL01021661">
    <property type="protein sequence ID" value="VDL78853.1"/>
    <property type="molecule type" value="Genomic_DNA"/>
</dbReference>
<reference evidence="5" key="1">
    <citation type="submission" date="2016-04" db="UniProtKB">
        <authorList>
            <consortium name="WormBaseParasite"/>
        </authorList>
    </citation>
    <scope>IDENTIFICATION</scope>
</reference>
<evidence type="ECO:0000313" key="5">
    <source>
        <dbReference type="WBParaSite" id="NBR_0001525801-mRNA-1"/>
    </source>
</evidence>
<dbReference type="Pfam" id="PF05585">
    <property type="entry name" value="DUF1758"/>
    <property type="match status" value="1"/>
</dbReference>
<name>A0A158R288_NIPBR</name>
<dbReference type="Gene3D" id="2.40.70.10">
    <property type="entry name" value="Acid Proteases"/>
    <property type="match status" value="1"/>
</dbReference>
<sequence length="895" mass="100934">MTPEDRRLIGPERGFLPHYLSQGHSIVMESEGQIVGGYLLQLIERPNSAYESGPDPDLPPSVYTIECIAHKLTDNTKACSRLTALLKNQEEHLRQPEGSMATNSKILIQQFQKAKIAIADGINGVEQALEKYTSEADSLSVETPSFNDIMKKVVVNSETAQDLLDNANKKLGEFLEKEYEVKNAEIQRAKTKANEAPQLALPPVPIPKFDGKIWEWETFWGAFNHSVHSRNMDDLHKMNYLLDALQGEVRNSVKQYEISRTTYPAVISYLQEKYGDKQALLDQILRRLQSAKARSSRLEDQESLCEILIALVSQLELKGEHIDNIFLQKQFLGKFSVEVQHQILREEQHRSPNTTWGSKDILAIAKAYIHAEKKIIHHIEKLEHHQTTRTEAIGRMPTSVKTKGPSAPPHSRSSRQVPSKRPPNQHDTRPKSLRKPPATKTNCVISNQEDREETVADTVLHVGSDKHQPDSLILVGQALVFNPQTQNLETVYVMLDSGADRSFVSIDLARRLRLPEKESTVLKLNTFGSATPVTKNCSTTEIKLWDREGIPHSYFVTTVDVLTEPISRNTLSPEDKGFLYGNDIVLSISPTTSKIRADLLLECADLFTLLKKDVGQQRTLPSGLKVLPSKLGYLVIGKRQPEKQDVHALFSQKANHENATTSVPSVASKTLTEERIAKQSSSTSEKSNVDTQEATAQEENDAFEDNALTIRSSSEESSDEEITRIKDTSAGIYVNNRKKEIHHISKNLRVSIKFGYVNTSTDPADCGTRGLVKDELTQHYWWSGPEFISKPQEEWQKDCKVFTLQEEHENCFLTAIRTSHTQSELVDWKRQKSLSACQNSMAYVLRFVKGIVSKSKANLRKRVERAIPEILQMTSLPYVTATEREMALNVIIKNH</sequence>
<evidence type="ECO:0000259" key="2">
    <source>
        <dbReference type="Pfam" id="PF05585"/>
    </source>
</evidence>
<feature type="region of interest" description="Disordered" evidence="1">
    <location>
        <begin position="382"/>
        <end position="450"/>
    </location>
</feature>
<reference evidence="3 4" key="2">
    <citation type="submission" date="2018-11" db="EMBL/GenBank/DDBJ databases">
        <authorList>
            <consortium name="Pathogen Informatics"/>
        </authorList>
    </citation>
    <scope>NUCLEOTIDE SEQUENCE [LARGE SCALE GENOMIC DNA]</scope>
</reference>
<feature type="compositionally biased region" description="Polar residues" evidence="1">
    <location>
        <begin position="678"/>
        <end position="695"/>
    </location>
</feature>
<organism evidence="5">
    <name type="scientific">Nippostrongylus brasiliensis</name>
    <name type="common">Rat hookworm</name>
    <dbReference type="NCBI Taxonomy" id="27835"/>
    <lineage>
        <taxon>Eukaryota</taxon>
        <taxon>Metazoa</taxon>
        <taxon>Ecdysozoa</taxon>
        <taxon>Nematoda</taxon>
        <taxon>Chromadorea</taxon>
        <taxon>Rhabditida</taxon>
        <taxon>Rhabditina</taxon>
        <taxon>Rhabditomorpha</taxon>
        <taxon>Strongyloidea</taxon>
        <taxon>Heligmosomidae</taxon>
        <taxon>Nippostrongylus</taxon>
    </lineage>
</organism>
<dbReference type="InterPro" id="IPR021109">
    <property type="entry name" value="Peptidase_aspartic_dom_sf"/>
</dbReference>
<feature type="region of interest" description="Disordered" evidence="1">
    <location>
        <begin position="653"/>
        <end position="722"/>
    </location>
</feature>
<dbReference type="Proteomes" id="UP000271162">
    <property type="component" value="Unassembled WGS sequence"/>
</dbReference>
<proteinExistence type="predicted"/>
<dbReference type="WBParaSite" id="NBR_0001525801-mRNA-1">
    <property type="protein sequence ID" value="NBR_0001525801-mRNA-1"/>
    <property type="gene ID" value="NBR_0001525801"/>
</dbReference>
<evidence type="ECO:0000313" key="4">
    <source>
        <dbReference type="Proteomes" id="UP000271162"/>
    </source>
</evidence>
<dbReference type="AlphaFoldDB" id="A0A158R288"/>
<gene>
    <name evidence="3" type="ORF">NBR_LOCUS15259</name>
</gene>
<evidence type="ECO:0000256" key="1">
    <source>
        <dbReference type="SAM" id="MobiDB-lite"/>
    </source>
</evidence>
<accession>A0A158R288</accession>